<dbReference type="EMBL" id="FO082272">
    <property type="protein sequence ID" value="CCO66330.1"/>
    <property type="molecule type" value="Genomic_DNA"/>
</dbReference>
<protein>
    <submittedName>
        <fullName evidence="2">Uncharacterized protein</fullName>
    </submittedName>
</protein>
<dbReference type="Gene3D" id="3.40.50.11980">
    <property type="match status" value="1"/>
</dbReference>
<feature type="compositionally biased region" description="Basic residues" evidence="1">
    <location>
        <begin position="42"/>
        <end position="52"/>
    </location>
</feature>
<reference evidence="2 3" key="1">
    <citation type="submission" date="2011-10" db="EMBL/GenBank/DDBJ databases">
        <authorList>
            <person name="Genoscope - CEA"/>
        </authorList>
    </citation>
    <scope>NUCLEOTIDE SEQUENCE [LARGE SCALE GENOMIC DNA]</scope>
    <source>
        <strain evidence="2 3">RCC 1105</strain>
    </source>
</reference>
<proteinExistence type="predicted"/>
<feature type="compositionally biased region" description="Basic residues" evidence="1">
    <location>
        <begin position="323"/>
        <end position="333"/>
    </location>
</feature>
<dbReference type="OrthoDB" id="496459at2759"/>
<evidence type="ECO:0000256" key="1">
    <source>
        <dbReference type="SAM" id="MobiDB-lite"/>
    </source>
</evidence>
<evidence type="ECO:0000313" key="2">
    <source>
        <dbReference type="EMBL" id="CCO66330.1"/>
    </source>
</evidence>
<feature type="region of interest" description="Disordered" evidence="1">
    <location>
        <begin position="322"/>
        <end position="353"/>
    </location>
</feature>
<dbReference type="Proteomes" id="UP000198341">
    <property type="component" value="Chromosome 7"/>
</dbReference>
<dbReference type="KEGG" id="bpg:Bathy07g02760"/>
<gene>
    <name evidence="2" type="ORF">Bathy07g02760</name>
</gene>
<dbReference type="RefSeq" id="XP_007512242.1">
    <property type="nucleotide sequence ID" value="XM_007512180.1"/>
</dbReference>
<keyword evidence="3" id="KW-1185">Reference proteome</keyword>
<name>K8F2Q9_9CHLO</name>
<feature type="compositionally biased region" description="Basic and acidic residues" evidence="1">
    <location>
        <begin position="31"/>
        <end position="41"/>
    </location>
</feature>
<sequence length="375" mass="42897">MSLDGGVGGVVRKQTASSFKDGYYHRKRVQKRNDGKREQQRHFSRNSNRRMMRMMTTRSSLKRDEDAAKITTETKTTTREERGEETKRSRRRKAYVDGANVCWAYCAALRASNNALAKIPISTALTVVCRYFQEVEEFEEVVVFAPKNYARGKLNGLCDGGSLRLLHPEKVQYVGENEWENVYLRQMVDDGVLKLIDRQNDVRGRSADDLAILDEAFEHSINERHNTVVVVSNDKYEGHCPSSASGDKKAFRDWLKRTRKGYEFDIAKFDVATVEKEKWPKVGAMNGNLQCPDGFDEWVEDEHAWGSSRPWSKETTWTERKLFSRKKKKRRRGGVGGSRVAAEPPGLQSKNEDGEVFPHHVLPLGSLNVTFTLKQ</sequence>
<evidence type="ECO:0000313" key="3">
    <source>
        <dbReference type="Proteomes" id="UP000198341"/>
    </source>
</evidence>
<dbReference type="AlphaFoldDB" id="K8F2Q9"/>
<organism evidence="2 3">
    <name type="scientific">Bathycoccus prasinos</name>
    <dbReference type="NCBI Taxonomy" id="41875"/>
    <lineage>
        <taxon>Eukaryota</taxon>
        <taxon>Viridiplantae</taxon>
        <taxon>Chlorophyta</taxon>
        <taxon>Mamiellophyceae</taxon>
        <taxon>Mamiellales</taxon>
        <taxon>Bathycoccaceae</taxon>
        <taxon>Bathycoccus</taxon>
    </lineage>
</organism>
<accession>K8F2Q9</accession>
<feature type="region of interest" description="Disordered" evidence="1">
    <location>
        <begin position="18"/>
        <end position="91"/>
    </location>
</feature>
<feature type="compositionally biased region" description="Basic and acidic residues" evidence="1">
    <location>
        <begin position="76"/>
        <end position="87"/>
    </location>
</feature>
<dbReference type="GeneID" id="19014765"/>